<dbReference type="PANTHER" id="PTHR10562">
    <property type="entry name" value="SMALL UBIQUITIN-RELATED MODIFIER"/>
    <property type="match status" value="1"/>
</dbReference>
<organism evidence="3 4">
    <name type="scientific">Echinops telfairi</name>
    <name type="common">Lesser hedgehog tenrec</name>
    <dbReference type="NCBI Taxonomy" id="9371"/>
    <lineage>
        <taxon>Eukaryota</taxon>
        <taxon>Metazoa</taxon>
        <taxon>Chordata</taxon>
        <taxon>Craniata</taxon>
        <taxon>Vertebrata</taxon>
        <taxon>Euteleostomi</taxon>
        <taxon>Mammalia</taxon>
        <taxon>Eutheria</taxon>
        <taxon>Afrotheria</taxon>
        <taxon>Tenrecidae</taxon>
        <taxon>Tenrecinae</taxon>
        <taxon>Echinops</taxon>
    </lineage>
</organism>
<dbReference type="GeneID" id="105979552"/>
<protein>
    <submittedName>
        <fullName evidence="4">Small ubiquitin-related modifier 2-like</fullName>
    </submittedName>
</protein>
<name>A0ABM0ZSZ2_ECHTE</name>
<dbReference type="Gene3D" id="3.10.20.90">
    <property type="entry name" value="Phosphatidylinositol 3-kinase Catalytic Subunit, Chain A, domain 1"/>
    <property type="match status" value="1"/>
</dbReference>
<accession>A0ABM0ZSZ2</accession>
<dbReference type="Proteomes" id="UP000694863">
    <property type="component" value="Unplaced"/>
</dbReference>
<keyword evidence="1" id="KW-1017">Isopeptide bond</keyword>
<sequence>MQTFYLFCDVPAEEPPALSIVHEKPKEGIKTENNDNINLKVAGQNGSVMQFKIKRHMPLSKLKKAYCEAQVEMEDEDTVDVLEQQVGGVF</sequence>
<dbReference type="InterPro" id="IPR029071">
    <property type="entry name" value="Ubiquitin-like_domsf"/>
</dbReference>
<evidence type="ECO:0000259" key="2">
    <source>
        <dbReference type="Pfam" id="PF11976"/>
    </source>
</evidence>
<evidence type="ECO:0000256" key="1">
    <source>
        <dbReference type="ARBA" id="ARBA00022499"/>
    </source>
</evidence>
<dbReference type="RefSeq" id="XP_012862795.1">
    <property type="nucleotide sequence ID" value="XM_013007341.1"/>
</dbReference>
<keyword evidence="3" id="KW-1185">Reference proteome</keyword>
<evidence type="ECO:0000313" key="4">
    <source>
        <dbReference type="RefSeq" id="XP_012862795.1"/>
    </source>
</evidence>
<proteinExistence type="predicted"/>
<evidence type="ECO:0000313" key="3">
    <source>
        <dbReference type="Proteomes" id="UP000694863"/>
    </source>
</evidence>
<dbReference type="SUPFAM" id="SSF54236">
    <property type="entry name" value="Ubiquitin-like"/>
    <property type="match status" value="1"/>
</dbReference>
<feature type="domain" description="Rad60/SUMO-like" evidence="2">
    <location>
        <begin position="37"/>
        <end position="70"/>
    </location>
</feature>
<gene>
    <name evidence="4" type="primary">LOC105979552</name>
</gene>
<dbReference type="InterPro" id="IPR022617">
    <property type="entry name" value="Rad60/SUMO-like_dom"/>
</dbReference>
<dbReference type="Pfam" id="PF11976">
    <property type="entry name" value="Rad60-SLD"/>
    <property type="match status" value="1"/>
</dbReference>
<reference evidence="4" key="1">
    <citation type="submission" date="2025-08" db="UniProtKB">
        <authorList>
            <consortium name="RefSeq"/>
        </authorList>
    </citation>
    <scope>IDENTIFICATION</scope>
</reference>